<feature type="domain" description="D-isomer specific 2-hydroxyacid dehydrogenase NAD-binding" evidence="6">
    <location>
        <begin position="110"/>
        <end position="297"/>
    </location>
</feature>
<dbReference type="RefSeq" id="WP_056994762.1">
    <property type="nucleotide sequence ID" value="NZ_JQBA01000034.1"/>
</dbReference>
<dbReference type="GO" id="GO:0006564">
    <property type="term" value="P:L-serine biosynthetic process"/>
    <property type="evidence" value="ECO:0007669"/>
    <property type="project" value="UniProtKB-ARBA"/>
</dbReference>
<evidence type="ECO:0000259" key="5">
    <source>
        <dbReference type="Pfam" id="PF00389"/>
    </source>
</evidence>
<dbReference type="Proteomes" id="UP000051639">
    <property type="component" value="Unassembled WGS sequence"/>
</dbReference>
<dbReference type="GO" id="GO:0047545">
    <property type="term" value="F:(S)-2-hydroxyglutarate dehydrogenase activity"/>
    <property type="evidence" value="ECO:0007669"/>
    <property type="project" value="UniProtKB-ARBA"/>
</dbReference>
<dbReference type="AlphaFoldDB" id="A0A0R2GSS4"/>
<protein>
    <submittedName>
        <fullName evidence="7">Putative D-lactate dehydrogenase</fullName>
    </submittedName>
</protein>
<dbReference type="PANTHER" id="PTHR43026:SF1">
    <property type="entry name" value="2-HYDROXYACID DEHYDROGENASE HOMOLOG 1-RELATED"/>
    <property type="match status" value="1"/>
</dbReference>
<evidence type="ECO:0000313" key="7">
    <source>
        <dbReference type="EMBL" id="KRN43776.1"/>
    </source>
</evidence>
<evidence type="ECO:0000256" key="3">
    <source>
        <dbReference type="ARBA" id="ARBA00023027"/>
    </source>
</evidence>
<dbReference type="GO" id="GO:0051287">
    <property type="term" value="F:NAD binding"/>
    <property type="evidence" value="ECO:0007669"/>
    <property type="project" value="InterPro"/>
</dbReference>
<keyword evidence="8" id="KW-1185">Reference proteome</keyword>
<dbReference type="Pfam" id="PF00389">
    <property type="entry name" value="2-Hacid_dh"/>
    <property type="match status" value="1"/>
</dbReference>
<dbReference type="GO" id="GO:0008720">
    <property type="term" value="F:D-lactate dehydrogenase (NAD+) activity"/>
    <property type="evidence" value="ECO:0007669"/>
    <property type="project" value="TreeGrafter"/>
</dbReference>
<dbReference type="Gene3D" id="3.40.50.720">
    <property type="entry name" value="NAD(P)-binding Rossmann-like Domain"/>
    <property type="match status" value="2"/>
</dbReference>
<keyword evidence="2 4" id="KW-0560">Oxidoreductase</keyword>
<dbReference type="PATRIC" id="fig|148604.4.peg.1298"/>
<organism evidence="7 8">
    <name type="scientific">Limosilactobacillus ingluviei</name>
    <dbReference type="NCBI Taxonomy" id="148604"/>
    <lineage>
        <taxon>Bacteria</taxon>
        <taxon>Bacillati</taxon>
        <taxon>Bacillota</taxon>
        <taxon>Bacilli</taxon>
        <taxon>Lactobacillales</taxon>
        <taxon>Lactobacillaceae</taxon>
        <taxon>Limosilactobacillus</taxon>
    </lineage>
</organism>
<comment type="similarity">
    <text evidence="1 4">Belongs to the D-isomer specific 2-hydroxyacid dehydrogenase family.</text>
</comment>
<evidence type="ECO:0000313" key="8">
    <source>
        <dbReference type="Proteomes" id="UP000051639"/>
    </source>
</evidence>
<dbReference type="InterPro" id="IPR029752">
    <property type="entry name" value="D-isomer_DH_CS1"/>
</dbReference>
<gene>
    <name evidence="7" type="ORF">IV41_GL001265</name>
</gene>
<feature type="domain" description="D-isomer specific 2-hydroxyacid dehydrogenase catalytic" evidence="5">
    <location>
        <begin position="5"/>
        <end position="329"/>
    </location>
</feature>
<proteinExistence type="inferred from homology"/>
<dbReference type="PROSITE" id="PS00065">
    <property type="entry name" value="D_2_HYDROXYACID_DH_1"/>
    <property type="match status" value="1"/>
</dbReference>
<keyword evidence="3" id="KW-0520">NAD</keyword>
<dbReference type="InterPro" id="IPR006139">
    <property type="entry name" value="D-isomer_2_OHA_DH_cat_dom"/>
</dbReference>
<dbReference type="PANTHER" id="PTHR43026">
    <property type="entry name" value="2-HYDROXYACID DEHYDROGENASE HOMOLOG 1-RELATED"/>
    <property type="match status" value="1"/>
</dbReference>
<dbReference type="GO" id="GO:0004617">
    <property type="term" value="F:phosphoglycerate dehydrogenase activity"/>
    <property type="evidence" value="ECO:0007669"/>
    <property type="project" value="UniProtKB-ARBA"/>
</dbReference>
<dbReference type="InterPro" id="IPR058205">
    <property type="entry name" value="D-LDH-like"/>
</dbReference>
<evidence type="ECO:0000259" key="6">
    <source>
        <dbReference type="Pfam" id="PF02826"/>
    </source>
</evidence>
<dbReference type="InterPro" id="IPR006140">
    <property type="entry name" value="D-isomer_DH_NAD-bd"/>
</dbReference>
<dbReference type="InterPro" id="IPR036291">
    <property type="entry name" value="NAD(P)-bd_dom_sf"/>
</dbReference>
<evidence type="ECO:0000256" key="2">
    <source>
        <dbReference type="ARBA" id="ARBA00023002"/>
    </source>
</evidence>
<sequence length="330" mass="35228">MPKILMTSVRPDEQAAIQAYAAAHQIEISTTPNVLADALDLLTDADGVIIQQRGPVPAHVYPILKQQGMKQITTRTAGFDMIDLALAHENGLTVTNVPAYSPRSVAEFALMQIFRLLRHTPQVDHQAAAGDFRWAGLQAKEIHSATIGIIGVGRIGGTLAHLLHALGAHVLGYDVQPRAELAGIVEYTTKTELLNHADVVSLHVDLNPTSENLLTAADFALMKSTAGLVNASRGPVVNTADLITALKTGVIAAAALDTVTGEAPIFNQDHRADQLVAFPQIQELWQLPNVILTPHIAFFTNIAVQNMVDTALDDVLAILAGQSVANEVKA</sequence>
<dbReference type="OrthoDB" id="9805416at2"/>
<evidence type="ECO:0000256" key="1">
    <source>
        <dbReference type="ARBA" id="ARBA00005854"/>
    </source>
</evidence>
<dbReference type="Pfam" id="PF02826">
    <property type="entry name" value="2-Hacid_dh_C"/>
    <property type="match status" value="1"/>
</dbReference>
<dbReference type="EMBL" id="JQBA01000034">
    <property type="protein sequence ID" value="KRN43776.1"/>
    <property type="molecule type" value="Genomic_DNA"/>
</dbReference>
<accession>A0A0R2GSS4</accession>
<dbReference type="FunFam" id="3.40.50.720:FF:000041">
    <property type="entry name" value="D-3-phosphoglycerate dehydrogenase"/>
    <property type="match status" value="1"/>
</dbReference>
<dbReference type="SUPFAM" id="SSF51735">
    <property type="entry name" value="NAD(P)-binding Rossmann-fold domains"/>
    <property type="match status" value="1"/>
</dbReference>
<dbReference type="SUPFAM" id="SSF52283">
    <property type="entry name" value="Formate/glycerate dehydrogenase catalytic domain-like"/>
    <property type="match status" value="1"/>
</dbReference>
<comment type="caution">
    <text evidence="7">The sequence shown here is derived from an EMBL/GenBank/DDBJ whole genome shotgun (WGS) entry which is preliminary data.</text>
</comment>
<name>A0A0R2GSS4_9LACO</name>
<evidence type="ECO:0000256" key="4">
    <source>
        <dbReference type="RuleBase" id="RU003719"/>
    </source>
</evidence>
<reference evidence="7 8" key="1">
    <citation type="journal article" date="2015" name="Genome Announc.">
        <title>Expanding the biotechnology potential of lactobacilli through comparative genomics of 213 strains and associated genera.</title>
        <authorList>
            <person name="Sun Z."/>
            <person name="Harris H.M."/>
            <person name="McCann A."/>
            <person name="Guo C."/>
            <person name="Argimon S."/>
            <person name="Zhang W."/>
            <person name="Yang X."/>
            <person name="Jeffery I.B."/>
            <person name="Cooney J.C."/>
            <person name="Kagawa T.F."/>
            <person name="Liu W."/>
            <person name="Song Y."/>
            <person name="Salvetti E."/>
            <person name="Wrobel A."/>
            <person name="Rasinkangas P."/>
            <person name="Parkhill J."/>
            <person name="Rea M.C."/>
            <person name="O'Sullivan O."/>
            <person name="Ritari J."/>
            <person name="Douillard F.P."/>
            <person name="Paul Ross R."/>
            <person name="Yang R."/>
            <person name="Briner A.E."/>
            <person name="Felis G.E."/>
            <person name="de Vos W.M."/>
            <person name="Barrangou R."/>
            <person name="Klaenhammer T.R."/>
            <person name="Caufield P.W."/>
            <person name="Cui Y."/>
            <person name="Zhang H."/>
            <person name="O'Toole P.W."/>
        </authorList>
    </citation>
    <scope>NUCLEOTIDE SEQUENCE [LARGE SCALE GENOMIC DNA]</scope>
    <source>
        <strain evidence="7 8">DSM 14792</strain>
    </source>
</reference>